<keyword evidence="3" id="KW-1185">Reference proteome</keyword>
<dbReference type="CDD" id="cd00063">
    <property type="entry name" value="FN3"/>
    <property type="match status" value="1"/>
</dbReference>
<dbReference type="EMBL" id="CP077683">
    <property type="protein sequence ID" value="QXE91676.1"/>
    <property type="molecule type" value="Genomic_DNA"/>
</dbReference>
<protein>
    <submittedName>
        <fullName evidence="2">Fibronectin type III domain-containing protein</fullName>
    </submittedName>
</protein>
<dbReference type="PROSITE" id="PS50853">
    <property type="entry name" value="FN3"/>
    <property type="match status" value="1"/>
</dbReference>
<dbReference type="Proteomes" id="UP000683559">
    <property type="component" value="Chromosome"/>
</dbReference>
<evidence type="ECO:0000313" key="3">
    <source>
        <dbReference type="Proteomes" id="UP000683559"/>
    </source>
</evidence>
<reference evidence="2 3" key="1">
    <citation type="submission" date="2021-06" db="EMBL/GenBank/DDBJ databases">
        <title>Gemonas diversity in paddy soil.</title>
        <authorList>
            <person name="Liu G."/>
        </authorList>
    </citation>
    <scope>NUCLEOTIDE SEQUENCE [LARGE SCALE GENOMIC DNA]</scope>
    <source>
        <strain evidence="2 3">RG2</strain>
    </source>
</reference>
<proteinExistence type="predicted"/>
<sequence length="210" mass="23372">MSIDKVIITFPSAIVAFIELVRRVLVSLTGNPNFPEPWVGCSLAELSGCLEKLQQAHDEAKYHDSLKVKYRNQVKSETKRVLRNIANYVQLIAAGNVQALQSSGFDFQKERRSTKAGRPLTPEVQLRHGERRCTIWVKAKALPGAGSYEVQVSNSDPNLEANWAAYCISKSCSKIIISDLVSGQNYWVRIRGIFSFGAGEWSVPVTIMSL</sequence>
<feature type="domain" description="Fibronectin type-III" evidence="1">
    <location>
        <begin position="118"/>
        <end position="210"/>
    </location>
</feature>
<evidence type="ECO:0000259" key="1">
    <source>
        <dbReference type="PROSITE" id="PS50853"/>
    </source>
</evidence>
<accession>A0ABX8LJZ1</accession>
<dbReference type="RefSeq" id="WP_217288254.1">
    <property type="nucleotide sequence ID" value="NZ_CP077683.1"/>
</dbReference>
<gene>
    <name evidence="2" type="ORF">KP001_03815</name>
</gene>
<evidence type="ECO:0000313" key="2">
    <source>
        <dbReference type="EMBL" id="QXE91676.1"/>
    </source>
</evidence>
<name>A0ABX8LJZ1_9BACT</name>
<organism evidence="2 3">
    <name type="scientific">Geomonas subterranea</name>
    <dbReference type="NCBI Taxonomy" id="2847989"/>
    <lineage>
        <taxon>Bacteria</taxon>
        <taxon>Pseudomonadati</taxon>
        <taxon>Thermodesulfobacteriota</taxon>
        <taxon>Desulfuromonadia</taxon>
        <taxon>Geobacterales</taxon>
        <taxon>Geobacteraceae</taxon>
        <taxon>Geomonas</taxon>
    </lineage>
</organism>
<dbReference type="InterPro" id="IPR003961">
    <property type="entry name" value="FN3_dom"/>
</dbReference>